<dbReference type="RefSeq" id="WP_246603438.1">
    <property type="nucleotide sequence ID" value="NZ_JAFNJS010000029.1"/>
</dbReference>
<dbReference type="PANTHER" id="PTHR37310">
    <property type="entry name" value="CYTOPLASMIC PROTEIN-RELATED"/>
    <property type="match status" value="1"/>
</dbReference>
<dbReference type="Gene3D" id="1.20.1270.360">
    <property type="match status" value="1"/>
</dbReference>
<dbReference type="Proteomes" id="UP001595420">
    <property type="component" value="Unassembled WGS sequence"/>
</dbReference>
<evidence type="ECO:0000259" key="1">
    <source>
        <dbReference type="PROSITE" id="PS51379"/>
    </source>
</evidence>
<accession>A0ABV7C2L4</accession>
<reference evidence="3" key="1">
    <citation type="journal article" date="2019" name="Int. J. Syst. Evol. Microbiol.">
        <title>The Global Catalogue of Microorganisms (GCM) 10K type strain sequencing project: providing services to taxonomists for standard genome sequencing and annotation.</title>
        <authorList>
            <consortium name="The Broad Institute Genomics Platform"/>
            <consortium name="The Broad Institute Genome Sequencing Center for Infectious Disease"/>
            <person name="Wu L."/>
            <person name="Ma J."/>
        </authorList>
    </citation>
    <scope>NUCLEOTIDE SEQUENCE [LARGE SCALE GENOMIC DNA]</scope>
    <source>
        <strain evidence="3">CGMCC 1.16855</strain>
    </source>
</reference>
<proteinExistence type="predicted"/>
<organism evidence="2 3">
    <name type="scientific">Falsiroseomonas tokyonensis</name>
    <dbReference type="NCBI Taxonomy" id="430521"/>
    <lineage>
        <taxon>Bacteria</taxon>
        <taxon>Pseudomonadati</taxon>
        <taxon>Pseudomonadota</taxon>
        <taxon>Alphaproteobacteria</taxon>
        <taxon>Acetobacterales</taxon>
        <taxon>Roseomonadaceae</taxon>
        <taxon>Falsiroseomonas</taxon>
    </lineage>
</organism>
<dbReference type="InterPro" id="IPR044543">
    <property type="entry name" value="YHJQ-like"/>
</dbReference>
<dbReference type="PROSITE" id="PS51379">
    <property type="entry name" value="4FE4S_FER_2"/>
    <property type="match status" value="1"/>
</dbReference>
<dbReference type="EMBL" id="JBHRSB010000029">
    <property type="protein sequence ID" value="MFC3004085.1"/>
    <property type="molecule type" value="Genomic_DNA"/>
</dbReference>
<evidence type="ECO:0000313" key="3">
    <source>
        <dbReference type="Proteomes" id="UP001595420"/>
    </source>
</evidence>
<dbReference type="InterPro" id="IPR017896">
    <property type="entry name" value="4Fe4S_Fe-S-bd"/>
</dbReference>
<dbReference type="InterPro" id="IPR005560">
    <property type="entry name" value="Csp_YhjQ"/>
</dbReference>
<evidence type="ECO:0000313" key="2">
    <source>
        <dbReference type="EMBL" id="MFC3004085.1"/>
    </source>
</evidence>
<name>A0ABV7C2L4_9PROT</name>
<feature type="domain" description="4Fe-4S ferredoxin-type" evidence="1">
    <location>
        <begin position="12"/>
        <end position="42"/>
    </location>
</feature>
<dbReference type="Pfam" id="PF03860">
    <property type="entry name" value="Csp"/>
    <property type="match status" value="1"/>
</dbReference>
<gene>
    <name evidence="2" type="ORF">ACFOD3_29660</name>
</gene>
<dbReference type="CDD" id="cd08026">
    <property type="entry name" value="DUF326"/>
    <property type="match status" value="1"/>
</dbReference>
<sequence>MVVASPDIPARGKPAMDMSNCIRECLDCHRSCTETVIHVLHGGGHHAEATHLVSLLDCAQICITSADFMARHSPHHAHLCRECAEICEACAKLCEEHEDPDGRMKANAEACRRCAATCREMAGAA</sequence>
<keyword evidence="3" id="KW-1185">Reference proteome</keyword>
<comment type="caution">
    <text evidence="2">The sequence shown here is derived from an EMBL/GenBank/DDBJ whole genome shotgun (WGS) entry which is preliminary data.</text>
</comment>
<protein>
    <submittedName>
        <fullName evidence="2">Four-helix bundle copper-binding protein</fullName>
    </submittedName>
</protein>
<dbReference type="PANTHER" id="PTHR37310:SF1">
    <property type="entry name" value="CYTOPLASMIC PROTEIN"/>
    <property type="match status" value="1"/>
</dbReference>